<dbReference type="Gene3D" id="4.10.1000.10">
    <property type="entry name" value="Zinc finger, CCCH-type"/>
    <property type="match status" value="1"/>
</dbReference>
<feature type="domain" description="C3H1-type" evidence="6">
    <location>
        <begin position="1"/>
        <end position="27"/>
    </location>
</feature>
<dbReference type="GO" id="GO:0008270">
    <property type="term" value="F:zinc ion binding"/>
    <property type="evidence" value="ECO:0007669"/>
    <property type="project" value="UniProtKB-KW"/>
</dbReference>
<dbReference type="EMBL" id="GFXV01007642">
    <property type="protein sequence ID" value="MBW19447.1"/>
    <property type="molecule type" value="Transcribed_RNA"/>
</dbReference>
<keyword evidence="1 4" id="KW-0479">Metal-binding</keyword>
<dbReference type="InterPro" id="IPR017907">
    <property type="entry name" value="Znf_RING_CS"/>
</dbReference>
<dbReference type="PANTHER" id="PTHR23327">
    <property type="entry name" value="RING FINGER PROTEIN 127"/>
    <property type="match status" value="1"/>
</dbReference>
<dbReference type="Gene3D" id="3.30.40.10">
    <property type="entry name" value="Zinc/RING finger domain, C3HC4 (zinc finger)"/>
    <property type="match status" value="1"/>
</dbReference>
<dbReference type="SMART" id="SM00356">
    <property type="entry name" value="ZnF_C3H1"/>
    <property type="match status" value="1"/>
</dbReference>
<feature type="domain" description="RING-type" evidence="5">
    <location>
        <begin position="150"/>
        <end position="188"/>
    </location>
</feature>
<dbReference type="PROSITE" id="PS50103">
    <property type="entry name" value="ZF_C3H1"/>
    <property type="match status" value="1"/>
</dbReference>
<evidence type="ECO:0000256" key="1">
    <source>
        <dbReference type="ARBA" id="ARBA00022723"/>
    </source>
</evidence>
<evidence type="ECO:0000259" key="6">
    <source>
        <dbReference type="PROSITE" id="PS50103"/>
    </source>
</evidence>
<gene>
    <name evidence="7" type="primary">RNF8_3</name>
</gene>
<dbReference type="PROSITE" id="PS50089">
    <property type="entry name" value="ZF_RING_2"/>
    <property type="match status" value="1"/>
</dbReference>
<evidence type="ECO:0000256" key="4">
    <source>
        <dbReference type="PROSITE-ProRule" id="PRU00723"/>
    </source>
</evidence>
<evidence type="ECO:0000256" key="3">
    <source>
        <dbReference type="ARBA" id="ARBA00022833"/>
    </source>
</evidence>
<evidence type="ECO:0000259" key="5">
    <source>
        <dbReference type="PROSITE" id="PS50089"/>
    </source>
</evidence>
<dbReference type="OrthoDB" id="5330228at2759"/>
<dbReference type="SMART" id="SM00184">
    <property type="entry name" value="RING"/>
    <property type="match status" value="1"/>
</dbReference>
<dbReference type="AlphaFoldDB" id="A0A2H8TYX1"/>
<keyword evidence="3 4" id="KW-0862">Zinc</keyword>
<accession>A0A2H8TYX1</accession>
<evidence type="ECO:0000256" key="2">
    <source>
        <dbReference type="ARBA" id="ARBA00022771"/>
    </source>
</evidence>
<dbReference type="PROSITE" id="PS00518">
    <property type="entry name" value="ZF_RING_1"/>
    <property type="match status" value="1"/>
</dbReference>
<dbReference type="InterPro" id="IPR027370">
    <property type="entry name" value="Znf-RING_euk"/>
</dbReference>
<sequence>MSSEICMFYLRGACRFGNKCWNSHDLSPYRSSNSQALATAATAVYYEESYPQTFPSTSASGISTPKVQAQGLQLLIEASMKPKLIKPDESEIEMEEVANELSVAMKTGNGKNVKESASKLHALHQRKLKERSHPEWSEVIQSAIDSDLQCNICFEIFIRPTVLNCSHTFCESCIHVWIKRVRKCPICRVCIRSKSFCLTLDKFIEKIVEHFPTEFKNKREIAIKDRSKIKLDKPPTNSILNGRDITAFLNLENLIEADTSDDTPLQYMMDTHDDISADAIVEESEMFRMNLHDTVVSTRGINPLMSYIVSDEQSSNEPITLPNNSSVDH</sequence>
<organism evidence="7">
    <name type="scientific">Melanaphis sacchari</name>
    <dbReference type="NCBI Taxonomy" id="742174"/>
    <lineage>
        <taxon>Eukaryota</taxon>
        <taxon>Metazoa</taxon>
        <taxon>Ecdysozoa</taxon>
        <taxon>Arthropoda</taxon>
        <taxon>Hexapoda</taxon>
        <taxon>Insecta</taxon>
        <taxon>Pterygota</taxon>
        <taxon>Neoptera</taxon>
        <taxon>Paraneoptera</taxon>
        <taxon>Hemiptera</taxon>
        <taxon>Sternorrhyncha</taxon>
        <taxon>Aphidomorpha</taxon>
        <taxon>Aphidoidea</taxon>
        <taxon>Aphididae</taxon>
        <taxon>Aphidini</taxon>
        <taxon>Melanaphis</taxon>
    </lineage>
</organism>
<evidence type="ECO:0000313" key="7">
    <source>
        <dbReference type="EMBL" id="MBW19447.1"/>
    </source>
</evidence>
<keyword evidence="2 4" id="KW-0863">Zinc-finger</keyword>
<name>A0A2H8TYX1_9HEMI</name>
<feature type="zinc finger region" description="C3H1-type" evidence="4">
    <location>
        <begin position="1"/>
        <end position="27"/>
    </location>
</feature>
<reference evidence="7" key="1">
    <citation type="submission" date="2017-10" db="EMBL/GenBank/DDBJ databases">
        <title>Transcriptome Assembly of Sugarcane Aphid Adults.</title>
        <authorList>
            <person name="Scully E.D."/>
            <person name="Palmer N.A."/>
            <person name="Geib S.M."/>
            <person name="Sarath G."/>
            <person name="Sattler S.E."/>
        </authorList>
    </citation>
    <scope>NUCLEOTIDE SEQUENCE</scope>
    <source>
        <tissue evidence="7">Whole body</tissue>
    </source>
</reference>
<proteinExistence type="predicted"/>
<protein>
    <submittedName>
        <fullName evidence="7">E3 ubiquitin-protein ligase RNF8</fullName>
    </submittedName>
</protein>
<dbReference type="InterPro" id="IPR013083">
    <property type="entry name" value="Znf_RING/FYVE/PHD"/>
</dbReference>
<dbReference type="SUPFAM" id="SSF57850">
    <property type="entry name" value="RING/U-box"/>
    <property type="match status" value="1"/>
</dbReference>
<dbReference type="Pfam" id="PF13445">
    <property type="entry name" value="zf-RING_UBOX"/>
    <property type="match status" value="1"/>
</dbReference>
<dbReference type="InterPro" id="IPR000571">
    <property type="entry name" value="Znf_CCCH"/>
</dbReference>
<dbReference type="InterPro" id="IPR001841">
    <property type="entry name" value="Znf_RING"/>
</dbReference>